<keyword evidence="2" id="KW-1003">Cell membrane</keyword>
<dbReference type="GO" id="GO:0004930">
    <property type="term" value="F:G protein-coupled receptor activity"/>
    <property type="evidence" value="ECO:0007669"/>
    <property type="project" value="UniProtKB-KW"/>
</dbReference>
<feature type="transmembrane region" description="Helical" evidence="10">
    <location>
        <begin position="157"/>
        <end position="183"/>
    </location>
</feature>
<dbReference type="EMBL" id="JAODUP010000168">
    <property type="protein sequence ID" value="KAK2158508.1"/>
    <property type="molecule type" value="Genomic_DNA"/>
</dbReference>
<name>A0AAD9JSH4_9ANNE</name>
<dbReference type="InterPro" id="IPR000276">
    <property type="entry name" value="GPCR_Rhodpsn"/>
</dbReference>
<accession>A0AAD9JSH4</accession>
<dbReference type="AlphaFoldDB" id="A0AAD9JSH4"/>
<evidence type="ECO:0000313" key="13">
    <source>
        <dbReference type="Proteomes" id="UP001208570"/>
    </source>
</evidence>
<keyword evidence="4 10" id="KW-1133">Transmembrane helix</keyword>
<feature type="transmembrane region" description="Helical" evidence="10">
    <location>
        <begin position="249"/>
        <end position="270"/>
    </location>
</feature>
<evidence type="ECO:0000256" key="6">
    <source>
        <dbReference type="ARBA" id="ARBA00023136"/>
    </source>
</evidence>
<sequence>MLDPEELEMMISPDTSSSFFDTYFSASRFGIECFLAAMAVSLNFAAMILLCRTRNYAHGKSVYRVQYANLTVVNIFSCALSWLCNNLLYLFQNAILQDILSTQSGICRVLLYMVSGSFVSSAFGMLNTLCMLGFATTQYFAICRPLVNMDLIRRRRVILFAVGAWIFSFLSGYVPFGIAFTLINRDNCTTQLATIGRVALMGCNISISVMTVMYLTTIALCLRIYAEVRLLQNRLSRFRFIQNVHGERRVFITTVILLCTLTVFFLPYTIVYLLSLNMADTYILQHGGIIYYMNFLPYFKFLSDPLVYGARMRDLHAACRELAATCCKTKCPGCDPEMTSLALTPSTPSGGGSTRLPLKAMRSFSMTTL</sequence>
<dbReference type="Pfam" id="PF00001">
    <property type="entry name" value="7tm_1"/>
    <property type="match status" value="1"/>
</dbReference>
<evidence type="ECO:0000313" key="12">
    <source>
        <dbReference type="EMBL" id="KAK2158508.1"/>
    </source>
</evidence>
<dbReference type="GO" id="GO:0005886">
    <property type="term" value="C:plasma membrane"/>
    <property type="evidence" value="ECO:0007669"/>
    <property type="project" value="UniProtKB-SubCell"/>
</dbReference>
<proteinExistence type="predicted"/>
<feature type="transmembrane region" description="Helical" evidence="10">
    <location>
        <begin position="72"/>
        <end position="91"/>
    </location>
</feature>
<comment type="subcellular location">
    <subcellularLocation>
        <location evidence="1">Cell membrane</location>
        <topology evidence="1">Multi-pass membrane protein</topology>
    </subcellularLocation>
</comment>
<dbReference type="SUPFAM" id="SSF81321">
    <property type="entry name" value="Family A G protein-coupled receptor-like"/>
    <property type="match status" value="1"/>
</dbReference>
<evidence type="ECO:0000256" key="8">
    <source>
        <dbReference type="ARBA" id="ARBA00023180"/>
    </source>
</evidence>
<organism evidence="12 13">
    <name type="scientific">Paralvinella palmiformis</name>
    <dbReference type="NCBI Taxonomy" id="53620"/>
    <lineage>
        <taxon>Eukaryota</taxon>
        <taxon>Metazoa</taxon>
        <taxon>Spiralia</taxon>
        <taxon>Lophotrochozoa</taxon>
        <taxon>Annelida</taxon>
        <taxon>Polychaeta</taxon>
        <taxon>Sedentaria</taxon>
        <taxon>Canalipalpata</taxon>
        <taxon>Terebellida</taxon>
        <taxon>Terebelliformia</taxon>
        <taxon>Alvinellidae</taxon>
        <taxon>Paralvinella</taxon>
    </lineage>
</organism>
<dbReference type="CDD" id="cd00637">
    <property type="entry name" value="7tm_classA_rhodopsin-like"/>
    <property type="match status" value="1"/>
</dbReference>
<evidence type="ECO:0000256" key="7">
    <source>
        <dbReference type="ARBA" id="ARBA00023170"/>
    </source>
</evidence>
<keyword evidence="3 10" id="KW-0812">Transmembrane</keyword>
<feature type="domain" description="G-protein coupled receptors family 1 profile" evidence="11">
    <location>
        <begin position="42"/>
        <end position="308"/>
    </location>
</feature>
<keyword evidence="6 10" id="KW-0472">Membrane</keyword>
<evidence type="ECO:0000256" key="5">
    <source>
        <dbReference type="ARBA" id="ARBA00023040"/>
    </source>
</evidence>
<dbReference type="Proteomes" id="UP001208570">
    <property type="component" value="Unassembled WGS sequence"/>
</dbReference>
<evidence type="ECO:0000256" key="3">
    <source>
        <dbReference type="ARBA" id="ARBA00022692"/>
    </source>
</evidence>
<evidence type="ECO:0000256" key="10">
    <source>
        <dbReference type="SAM" id="Phobius"/>
    </source>
</evidence>
<evidence type="ECO:0000256" key="2">
    <source>
        <dbReference type="ARBA" id="ARBA00022475"/>
    </source>
</evidence>
<dbReference type="PANTHER" id="PTHR24246">
    <property type="entry name" value="OLFACTORY RECEPTOR AND ADENOSINE RECEPTOR"/>
    <property type="match status" value="1"/>
</dbReference>
<gene>
    <name evidence="12" type="ORF">LSH36_168g01010</name>
</gene>
<evidence type="ECO:0000256" key="4">
    <source>
        <dbReference type="ARBA" id="ARBA00022989"/>
    </source>
</evidence>
<evidence type="ECO:0000256" key="1">
    <source>
        <dbReference type="ARBA" id="ARBA00004651"/>
    </source>
</evidence>
<feature type="transmembrane region" description="Helical" evidence="10">
    <location>
        <begin position="195"/>
        <end position="228"/>
    </location>
</feature>
<keyword evidence="5" id="KW-0297">G-protein coupled receptor</keyword>
<dbReference type="PROSITE" id="PS50262">
    <property type="entry name" value="G_PROTEIN_RECEP_F1_2"/>
    <property type="match status" value="1"/>
</dbReference>
<evidence type="ECO:0000259" key="11">
    <source>
        <dbReference type="PROSITE" id="PS50262"/>
    </source>
</evidence>
<dbReference type="InterPro" id="IPR017452">
    <property type="entry name" value="GPCR_Rhodpsn_7TM"/>
</dbReference>
<reference evidence="12" key="1">
    <citation type="journal article" date="2023" name="Mol. Biol. Evol.">
        <title>Third-Generation Sequencing Reveals the Adaptive Role of the Epigenome in Three Deep-Sea Polychaetes.</title>
        <authorList>
            <person name="Perez M."/>
            <person name="Aroh O."/>
            <person name="Sun Y."/>
            <person name="Lan Y."/>
            <person name="Juniper S.K."/>
            <person name="Young C.R."/>
            <person name="Angers B."/>
            <person name="Qian P.Y."/>
        </authorList>
    </citation>
    <scope>NUCLEOTIDE SEQUENCE</scope>
    <source>
        <strain evidence="12">P08H-3</strain>
    </source>
</reference>
<keyword evidence="7" id="KW-0675">Receptor</keyword>
<comment type="caution">
    <text evidence="12">The sequence shown here is derived from an EMBL/GenBank/DDBJ whole genome shotgun (WGS) entry which is preliminary data.</text>
</comment>
<dbReference type="PANTHER" id="PTHR24246:SF27">
    <property type="entry name" value="ADENOSINE RECEPTOR, ISOFORM A"/>
    <property type="match status" value="1"/>
</dbReference>
<protein>
    <recommendedName>
        <fullName evidence="11">G-protein coupled receptors family 1 profile domain-containing protein</fullName>
    </recommendedName>
</protein>
<feature type="transmembrane region" description="Helical" evidence="10">
    <location>
        <begin position="111"/>
        <end position="136"/>
    </location>
</feature>
<feature type="transmembrane region" description="Helical" evidence="10">
    <location>
        <begin position="282"/>
        <end position="303"/>
    </location>
</feature>
<evidence type="ECO:0000256" key="9">
    <source>
        <dbReference type="ARBA" id="ARBA00023224"/>
    </source>
</evidence>
<feature type="transmembrane region" description="Helical" evidence="10">
    <location>
        <begin position="29"/>
        <end position="51"/>
    </location>
</feature>
<keyword evidence="13" id="KW-1185">Reference proteome</keyword>
<dbReference type="Gene3D" id="1.20.1070.10">
    <property type="entry name" value="Rhodopsin 7-helix transmembrane proteins"/>
    <property type="match status" value="1"/>
</dbReference>
<keyword evidence="8" id="KW-0325">Glycoprotein</keyword>
<keyword evidence="9" id="KW-0807">Transducer</keyword>